<dbReference type="PROSITE" id="PS51201">
    <property type="entry name" value="RCK_N"/>
    <property type="match status" value="2"/>
</dbReference>
<accession>A0A397Q5W7</accession>
<protein>
    <recommendedName>
        <fullName evidence="1">Trk system potassium uptake protein TrkA</fullName>
    </recommendedName>
</protein>
<evidence type="ECO:0000256" key="2">
    <source>
        <dbReference type="ARBA" id="ARBA00022448"/>
    </source>
</evidence>
<dbReference type="SUPFAM" id="SSF51735">
    <property type="entry name" value="NAD(P)-binding Rossmann-fold domains"/>
    <property type="match status" value="2"/>
</dbReference>
<reference evidence="9 10" key="1">
    <citation type="submission" date="2018-08" db="EMBL/GenBank/DDBJ databases">
        <title>Genomic Encyclopedia of Archaeal and Bacterial Type Strains, Phase II (KMG-II): from individual species to whole genera.</title>
        <authorList>
            <person name="Goeker M."/>
        </authorList>
    </citation>
    <scope>NUCLEOTIDE SEQUENCE [LARGE SCALE GENOMIC DNA]</scope>
    <source>
        <strain evidence="9 10">DSM 5002</strain>
    </source>
</reference>
<evidence type="ECO:0000256" key="6">
    <source>
        <dbReference type="ARBA" id="ARBA00023065"/>
    </source>
</evidence>
<dbReference type="OrthoDB" id="9775180at2"/>
<dbReference type="Gene3D" id="3.40.50.720">
    <property type="entry name" value="NAD(P)-binding Rossmann-like Domain"/>
    <property type="match status" value="2"/>
</dbReference>
<dbReference type="InterPro" id="IPR006037">
    <property type="entry name" value="RCK_C"/>
</dbReference>
<dbReference type="GO" id="GO:0015079">
    <property type="term" value="F:potassium ion transmembrane transporter activity"/>
    <property type="evidence" value="ECO:0007669"/>
    <property type="project" value="InterPro"/>
</dbReference>
<proteinExistence type="predicted"/>
<dbReference type="InterPro" id="IPR003148">
    <property type="entry name" value="RCK_N"/>
</dbReference>
<comment type="caution">
    <text evidence="9">The sequence shown here is derived from an EMBL/GenBank/DDBJ whole genome shotgun (WGS) entry which is preliminary data.</text>
</comment>
<dbReference type="PROSITE" id="PS51202">
    <property type="entry name" value="RCK_C"/>
    <property type="match status" value="2"/>
</dbReference>
<keyword evidence="10" id="KW-1185">Reference proteome</keyword>
<dbReference type="InterPro" id="IPR050721">
    <property type="entry name" value="Trk_Ktr_HKT_K-transport"/>
</dbReference>
<dbReference type="PANTHER" id="PTHR43833">
    <property type="entry name" value="POTASSIUM CHANNEL PROTEIN 2-RELATED-RELATED"/>
    <property type="match status" value="1"/>
</dbReference>
<keyword evidence="3" id="KW-0633">Potassium transport</keyword>
<dbReference type="Proteomes" id="UP000266273">
    <property type="component" value="Unassembled WGS sequence"/>
</dbReference>
<feature type="domain" description="RCK C-terminal" evidence="8">
    <location>
        <begin position="372"/>
        <end position="453"/>
    </location>
</feature>
<dbReference type="PRINTS" id="PR00335">
    <property type="entry name" value="KUPTAKETRKA"/>
</dbReference>
<dbReference type="Gene3D" id="3.30.70.1450">
    <property type="entry name" value="Regulator of K+ conductance, C-terminal domain"/>
    <property type="match status" value="2"/>
</dbReference>
<dbReference type="SUPFAM" id="SSF116726">
    <property type="entry name" value="TrkA C-terminal domain-like"/>
    <property type="match status" value="2"/>
</dbReference>
<evidence type="ECO:0000313" key="9">
    <source>
        <dbReference type="EMBL" id="RIA56492.1"/>
    </source>
</evidence>
<gene>
    <name evidence="9" type="ORF">BXY53_1598</name>
</gene>
<keyword evidence="2" id="KW-0813">Transport</keyword>
<evidence type="ECO:0000256" key="3">
    <source>
        <dbReference type="ARBA" id="ARBA00022538"/>
    </source>
</evidence>
<evidence type="ECO:0000259" key="8">
    <source>
        <dbReference type="PROSITE" id="PS51202"/>
    </source>
</evidence>
<dbReference type="Pfam" id="PF02254">
    <property type="entry name" value="TrkA_N"/>
    <property type="match status" value="2"/>
</dbReference>
<dbReference type="GO" id="GO:0005886">
    <property type="term" value="C:plasma membrane"/>
    <property type="evidence" value="ECO:0007669"/>
    <property type="project" value="InterPro"/>
</dbReference>
<dbReference type="Pfam" id="PF02080">
    <property type="entry name" value="TrkA_C"/>
    <property type="match status" value="2"/>
</dbReference>
<organism evidence="9 10">
    <name type="scientific">Dichotomicrobium thermohalophilum</name>
    <dbReference type="NCBI Taxonomy" id="933063"/>
    <lineage>
        <taxon>Bacteria</taxon>
        <taxon>Pseudomonadati</taxon>
        <taxon>Pseudomonadota</taxon>
        <taxon>Alphaproteobacteria</taxon>
        <taxon>Hyphomicrobiales</taxon>
        <taxon>Hyphomicrobiaceae</taxon>
        <taxon>Dichotomicrobium</taxon>
    </lineage>
</organism>
<evidence type="ECO:0000256" key="1">
    <source>
        <dbReference type="ARBA" id="ARBA00017378"/>
    </source>
</evidence>
<dbReference type="EMBL" id="QXDF01000001">
    <property type="protein sequence ID" value="RIA56492.1"/>
    <property type="molecule type" value="Genomic_DNA"/>
</dbReference>
<dbReference type="NCBIfam" id="NF007039">
    <property type="entry name" value="PRK09496.3-2"/>
    <property type="match status" value="1"/>
</dbReference>
<dbReference type="NCBIfam" id="NF007031">
    <property type="entry name" value="PRK09496.1-2"/>
    <property type="match status" value="1"/>
</dbReference>
<keyword evidence="6" id="KW-0406">Ion transport</keyword>
<dbReference type="NCBIfam" id="NF007030">
    <property type="entry name" value="PRK09496.1-1"/>
    <property type="match status" value="1"/>
</dbReference>
<evidence type="ECO:0000256" key="4">
    <source>
        <dbReference type="ARBA" id="ARBA00022958"/>
    </source>
</evidence>
<name>A0A397Q5W7_9HYPH</name>
<dbReference type="InterPro" id="IPR036291">
    <property type="entry name" value="NAD(P)-bd_dom_sf"/>
</dbReference>
<sequence length="458" mass="50105">MRILICGAGQVGFGIAERLSAENNDVSIVDQDPNLVRRMGDLLDVRGFVGSASHPDVLDQAGAGDADMLIAVTHSDEVNMVACQVAHSLFDVPTKVARVRAQSYLAPHWSDLFLRENLPIDVVISPEIEVGEMILRRLRMPGAFEVLGFCDNEILVLGISCESDCPVIDTPLKHLGELFPDLPAIVVGVYRDGKLFVPRGDDQLLAGDEAYVATLAPQTERVMKIFGHEERRAQRVIIAGGGNIGLFVARRLEQTQRDVRLKVLEHNRERAVAIAEQLDRAIVLNGSALDEELLREAGVESADMIVAVTNDDQVNILASVLAGRLGSARNMCLINNTGYMTIVRSLGIDAFINPRGVTVSRILQHVRRGRIRAVQTVLNGAGEVIDAEALPTSPLVGRALNELDLPDGIRIGGIRRGRTVMVPRADTTIEANDRVVIFATKDRVHEVEQLFRVSLDYF</sequence>
<feature type="domain" description="RCK N-terminal" evidence="7">
    <location>
        <begin position="1"/>
        <end position="124"/>
    </location>
</feature>
<dbReference type="AlphaFoldDB" id="A0A397Q5W7"/>
<keyword evidence="5" id="KW-0520">NAD</keyword>
<dbReference type="InterPro" id="IPR006036">
    <property type="entry name" value="K_uptake_TrkA"/>
</dbReference>
<keyword evidence="4" id="KW-0630">Potassium</keyword>
<feature type="domain" description="RCK N-terminal" evidence="7">
    <location>
        <begin position="233"/>
        <end position="352"/>
    </location>
</feature>
<dbReference type="InterPro" id="IPR036721">
    <property type="entry name" value="RCK_C_sf"/>
</dbReference>
<evidence type="ECO:0000313" key="10">
    <source>
        <dbReference type="Proteomes" id="UP000266273"/>
    </source>
</evidence>
<evidence type="ECO:0000256" key="5">
    <source>
        <dbReference type="ARBA" id="ARBA00023027"/>
    </source>
</evidence>
<dbReference type="RefSeq" id="WP_119061280.1">
    <property type="nucleotide sequence ID" value="NZ_QXDF01000001.1"/>
</dbReference>
<dbReference type="PANTHER" id="PTHR43833:SF5">
    <property type="entry name" value="TRK SYSTEM POTASSIUM UPTAKE PROTEIN TRKA"/>
    <property type="match status" value="1"/>
</dbReference>
<dbReference type="NCBIfam" id="NF007032">
    <property type="entry name" value="PRK09496.1-4"/>
    <property type="match status" value="1"/>
</dbReference>
<evidence type="ECO:0000259" key="7">
    <source>
        <dbReference type="PROSITE" id="PS51201"/>
    </source>
</evidence>
<feature type="domain" description="RCK C-terminal" evidence="8">
    <location>
        <begin position="144"/>
        <end position="228"/>
    </location>
</feature>